<comment type="caution">
    <text evidence="2">The sequence shown here is derived from an EMBL/GenBank/DDBJ whole genome shotgun (WGS) entry which is preliminary data.</text>
</comment>
<keyword evidence="3" id="KW-1185">Reference proteome</keyword>
<proteinExistence type="predicted"/>
<dbReference type="OrthoDB" id="5077747at2759"/>
<name>A0A8H5LAS3_9HYPO</name>
<dbReference type="Proteomes" id="UP000546213">
    <property type="component" value="Unassembled WGS sequence"/>
</dbReference>
<evidence type="ECO:0000313" key="2">
    <source>
        <dbReference type="EMBL" id="KAF5589545.1"/>
    </source>
</evidence>
<sequence>MQATGDDAPSPSSTRPPSPRSLPQSYIPATASETGFTAAPAVPLSASDSHDLKNAFSRETLQEALGLFQETVLQVLDPVHLDIRSCWLDIGFRDHAACSGPQAPSGPEPCTLLWNRRCHDHLHEKLSQVNPSTPLEADYFQGFLLRDIADYQSKATSIRASNPGRREQGDPSIIRFKAYNCIKEQVSVMFNSYNIFRSGYLLLLALNKDIIKSLSSMSEGGYGAPVTLMSRCSLLKAWKANKRHVRAISDMKSRLFCRLLMHCLHSERRFLYDNWNWQSRWAVKNGQKRRSKLERRGLGIGDSVITSGMPWIPQHCMDWSGGHIALETLVQIYLPRNPVHIRFIYQPNVQFFTANKVSVAHCLQQWVQEARLEFGRGHRQRAEKLVESITRLAVEEVARAYHLHMLSKVQQYWSRVLPQKKLKALPYIRHLRQSQEESVTEVGRIVTAQTIWEIYDEAWRIYSDVHLGSPSEQTPAEIPCWKAARKLLPPADG</sequence>
<dbReference type="AlphaFoldDB" id="A0A8H5LAS3"/>
<dbReference type="EMBL" id="JAAOAS010000153">
    <property type="protein sequence ID" value="KAF5589545.1"/>
    <property type="molecule type" value="Genomic_DNA"/>
</dbReference>
<accession>A0A8H5LAS3</accession>
<feature type="region of interest" description="Disordered" evidence="1">
    <location>
        <begin position="1"/>
        <end position="29"/>
    </location>
</feature>
<protein>
    <submittedName>
        <fullName evidence="2">Uncharacterized protein</fullName>
    </submittedName>
</protein>
<reference evidence="2 3" key="1">
    <citation type="submission" date="2020-05" db="EMBL/GenBank/DDBJ databases">
        <title>Identification and distribution of gene clusters putatively required for synthesis of sphingolipid metabolism inhibitors in phylogenetically diverse species of the filamentous fungus Fusarium.</title>
        <authorList>
            <person name="Kim H.-S."/>
            <person name="Busman M."/>
            <person name="Brown D.W."/>
            <person name="Divon H."/>
            <person name="Uhlig S."/>
            <person name="Proctor R.H."/>
        </authorList>
    </citation>
    <scope>NUCLEOTIDE SEQUENCE [LARGE SCALE GENOMIC DNA]</scope>
    <source>
        <strain evidence="2 3">NRRL 36939</strain>
    </source>
</reference>
<organism evidence="2 3">
    <name type="scientific">Fusarium pseudocircinatum</name>
    <dbReference type="NCBI Taxonomy" id="56676"/>
    <lineage>
        <taxon>Eukaryota</taxon>
        <taxon>Fungi</taxon>
        <taxon>Dikarya</taxon>
        <taxon>Ascomycota</taxon>
        <taxon>Pezizomycotina</taxon>
        <taxon>Sordariomycetes</taxon>
        <taxon>Hypocreomycetidae</taxon>
        <taxon>Hypocreales</taxon>
        <taxon>Nectriaceae</taxon>
        <taxon>Fusarium</taxon>
        <taxon>Fusarium fujikuroi species complex</taxon>
    </lineage>
</organism>
<evidence type="ECO:0000256" key="1">
    <source>
        <dbReference type="SAM" id="MobiDB-lite"/>
    </source>
</evidence>
<gene>
    <name evidence="2" type="ORF">FPCIR_6748</name>
</gene>
<evidence type="ECO:0000313" key="3">
    <source>
        <dbReference type="Proteomes" id="UP000546213"/>
    </source>
</evidence>